<proteinExistence type="predicted"/>
<evidence type="ECO:0000313" key="3">
    <source>
        <dbReference type="Proteomes" id="UP001196565"/>
    </source>
</evidence>
<feature type="signal peptide" evidence="1">
    <location>
        <begin position="1"/>
        <end position="28"/>
    </location>
</feature>
<evidence type="ECO:0000256" key="1">
    <source>
        <dbReference type="SAM" id="SignalP"/>
    </source>
</evidence>
<gene>
    <name evidence="2" type="ORF">KPL78_11475</name>
</gene>
<keyword evidence="1" id="KW-0732">Signal</keyword>
<evidence type="ECO:0000313" key="2">
    <source>
        <dbReference type="EMBL" id="MBW6398474.1"/>
    </source>
</evidence>
<accession>A0ABS7A867</accession>
<sequence>MYRRTLASAAALLALAGCSSVTPPVPTAASIAGQRPVGTVRLSEEFVGGAGAGNGTLHFQGRDLPFRMVGTVVGPGGAARIQAQGEVYNLRRIEDFRGLYSQGTGVQGLDTRRTDELWLQNSAGVIMHLRGSQIGATLSLGRDEMLIEMAPPGG</sequence>
<dbReference type="PROSITE" id="PS51257">
    <property type="entry name" value="PROKAR_LIPOPROTEIN"/>
    <property type="match status" value="1"/>
</dbReference>
<feature type="chain" id="PRO_5045679009" description="DUF306 domain-containing protein" evidence="1">
    <location>
        <begin position="29"/>
        <end position="154"/>
    </location>
</feature>
<keyword evidence="3" id="KW-1185">Reference proteome</keyword>
<name>A0ABS7A867_9PROT</name>
<comment type="caution">
    <text evidence="2">The sequence shown here is derived from an EMBL/GenBank/DDBJ whole genome shotgun (WGS) entry which is preliminary data.</text>
</comment>
<reference evidence="2 3" key="1">
    <citation type="submission" date="2021-07" db="EMBL/GenBank/DDBJ databases">
        <authorList>
            <person name="So Y."/>
        </authorList>
    </citation>
    <scope>NUCLEOTIDE SEQUENCE [LARGE SCALE GENOMIC DNA]</scope>
    <source>
        <strain evidence="2 3">HJA6</strain>
    </source>
</reference>
<dbReference type="EMBL" id="JAHYBZ010000003">
    <property type="protein sequence ID" value="MBW6398474.1"/>
    <property type="molecule type" value="Genomic_DNA"/>
</dbReference>
<evidence type="ECO:0008006" key="4">
    <source>
        <dbReference type="Google" id="ProtNLM"/>
    </source>
</evidence>
<dbReference type="Proteomes" id="UP001196565">
    <property type="component" value="Unassembled WGS sequence"/>
</dbReference>
<organism evidence="2 3">
    <name type="scientific">Roseomonas alba</name>
    <dbReference type="NCBI Taxonomy" id="2846776"/>
    <lineage>
        <taxon>Bacteria</taxon>
        <taxon>Pseudomonadati</taxon>
        <taxon>Pseudomonadota</taxon>
        <taxon>Alphaproteobacteria</taxon>
        <taxon>Acetobacterales</taxon>
        <taxon>Roseomonadaceae</taxon>
        <taxon>Roseomonas</taxon>
    </lineage>
</organism>
<dbReference type="RefSeq" id="WP_219763066.1">
    <property type="nucleotide sequence ID" value="NZ_JAHYBZ010000003.1"/>
</dbReference>
<protein>
    <recommendedName>
        <fullName evidence="4">DUF306 domain-containing protein</fullName>
    </recommendedName>
</protein>